<proteinExistence type="predicted"/>
<keyword evidence="1" id="KW-0472">Membrane</keyword>
<keyword evidence="1" id="KW-1133">Transmembrane helix</keyword>
<keyword evidence="1" id="KW-0812">Transmembrane</keyword>
<name>A0A3S0UAT1_9MOLU</name>
<reference evidence="2 3" key="1">
    <citation type="journal article" date="2019" name="Genome Biol. Evol.">
        <title>Toxin and genome evolution in a Drosophila defensive symbiosis.</title>
        <authorList>
            <person name="Ballinger M.J."/>
            <person name="Gawryluk R.M."/>
            <person name="Perlman S.J."/>
        </authorList>
    </citation>
    <scope>NUCLEOTIDE SEQUENCE [LARGE SCALE GENOMIC DNA]</scope>
    <source>
        <strain evidence="3">sNeo</strain>
    </source>
</reference>
<comment type="caution">
    <text evidence="2">The sequence shown here is derived from an EMBL/GenBank/DDBJ whole genome shotgun (WGS) entry which is preliminary data.</text>
</comment>
<feature type="transmembrane region" description="Helical" evidence="1">
    <location>
        <begin position="187"/>
        <end position="208"/>
    </location>
</feature>
<organism evidence="2 3">
    <name type="scientific">Spiroplasma poulsonii</name>
    <dbReference type="NCBI Taxonomy" id="2138"/>
    <lineage>
        <taxon>Bacteria</taxon>
        <taxon>Bacillati</taxon>
        <taxon>Mycoplasmatota</taxon>
        <taxon>Mollicutes</taxon>
        <taxon>Entomoplasmatales</taxon>
        <taxon>Spiroplasmataceae</taxon>
        <taxon>Spiroplasma</taxon>
    </lineage>
</organism>
<evidence type="ECO:0000256" key="1">
    <source>
        <dbReference type="SAM" id="Phobius"/>
    </source>
</evidence>
<feature type="transmembrane region" description="Helical" evidence="1">
    <location>
        <begin position="118"/>
        <end position="139"/>
    </location>
</feature>
<evidence type="ECO:0000313" key="3">
    <source>
        <dbReference type="Proteomes" id="UP000274545"/>
    </source>
</evidence>
<dbReference type="Proteomes" id="UP000274545">
    <property type="component" value="Unassembled WGS sequence"/>
</dbReference>
<feature type="transmembrane region" description="Helical" evidence="1">
    <location>
        <begin position="74"/>
        <end position="98"/>
    </location>
</feature>
<evidence type="ECO:0000313" key="2">
    <source>
        <dbReference type="EMBL" id="RUP76270.1"/>
    </source>
</evidence>
<dbReference type="NCBIfam" id="NF045889">
    <property type="entry name" value="ICE_Mbov_0396_TM"/>
    <property type="match status" value="1"/>
</dbReference>
<protein>
    <submittedName>
        <fullName evidence="2">Uncharacterized protein</fullName>
    </submittedName>
</protein>
<gene>
    <name evidence="2" type="ORF">D6D54_06670</name>
</gene>
<dbReference type="RefSeq" id="WP_127093177.1">
    <property type="nucleotide sequence ID" value="NZ_RAHC01000009.1"/>
</dbReference>
<dbReference type="EMBL" id="RAHC01000009">
    <property type="protein sequence ID" value="RUP76270.1"/>
    <property type="molecule type" value="Genomic_DNA"/>
</dbReference>
<dbReference type="AlphaFoldDB" id="A0A3S0UAT1"/>
<dbReference type="NCBIfam" id="NF045848">
    <property type="entry name" value="MMCAP2_0566_fam"/>
    <property type="match status" value="1"/>
</dbReference>
<accession>A0A3S0UAT1</accession>
<feature type="transmembrane region" description="Helical" evidence="1">
    <location>
        <begin position="37"/>
        <end position="54"/>
    </location>
</feature>
<sequence length="250" mass="27509">MIHLYLDSVIGDAILKAIYTAVWGIFIQGPLQLISQFNQILVWLASGVIFALIFGNKKLDGTDTFTFSGIPSVFWGFCILAFFVLVVIFMIQYFKIIYSDVVKMKPALFEALKGSGKALLFIFIISFAFFVANELIVFLNNGTQMIFGAQNVNIADVLYHLGDAGWDGTSGAPSNYGVPGNVLKYNMFIQIIGTYFFVYALIMNGLALTGKVIELFILFITGPIVFAKMPNDGGQAAGVWKNLCITKLIA</sequence>